<dbReference type="InterPro" id="IPR003593">
    <property type="entry name" value="AAA+_ATPase"/>
</dbReference>
<keyword evidence="3 5" id="KW-0067">ATP-binding</keyword>
<evidence type="ECO:0000256" key="3">
    <source>
        <dbReference type="ARBA" id="ARBA00022840"/>
    </source>
</evidence>
<proteinExistence type="predicted"/>
<keyword evidence="6" id="KW-1185">Reference proteome</keyword>
<dbReference type="PROSITE" id="PS00211">
    <property type="entry name" value="ABC_TRANSPORTER_1"/>
    <property type="match status" value="1"/>
</dbReference>
<dbReference type="Pfam" id="PF08352">
    <property type="entry name" value="oligo_HPY"/>
    <property type="match status" value="1"/>
</dbReference>
<name>S0G5V2_9BACT</name>
<dbReference type="NCBIfam" id="TIGR01727">
    <property type="entry name" value="oligo_HPY"/>
    <property type="match status" value="1"/>
</dbReference>
<dbReference type="Proteomes" id="UP000014216">
    <property type="component" value="Unassembled WGS sequence"/>
</dbReference>
<dbReference type="PROSITE" id="PS50893">
    <property type="entry name" value="ABC_TRANSPORTER_2"/>
    <property type="match status" value="1"/>
</dbReference>
<feature type="domain" description="ABC transporter" evidence="4">
    <location>
        <begin position="6"/>
        <end position="254"/>
    </location>
</feature>
<evidence type="ECO:0000313" key="6">
    <source>
        <dbReference type="Proteomes" id="UP000014216"/>
    </source>
</evidence>
<keyword evidence="1" id="KW-0813">Transport</keyword>
<dbReference type="InterPro" id="IPR027417">
    <property type="entry name" value="P-loop_NTPase"/>
</dbReference>
<dbReference type="SUPFAM" id="SSF52540">
    <property type="entry name" value="P-loop containing nucleoside triphosphate hydrolases"/>
    <property type="match status" value="1"/>
</dbReference>
<dbReference type="InterPro" id="IPR013563">
    <property type="entry name" value="Oligopep_ABC_C"/>
</dbReference>
<gene>
    <name evidence="5" type="ORF">Dpo_1c04650</name>
</gene>
<dbReference type="RefSeq" id="WP_006964036.1">
    <property type="nucleotide sequence ID" value="NZ_APJX01000001.1"/>
</dbReference>
<reference evidence="5 6" key="1">
    <citation type="journal article" date="2013" name="Genome Announc.">
        <title>Draft Genome Sequence of Desulfotignum phosphitoxidans DSM 13687 Strain FiPS-3.</title>
        <authorList>
            <person name="Poehlein A."/>
            <person name="Daniel R."/>
            <person name="Simeonova D.D."/>
        </authorList>
    </citation>
    <scope>NUCLEOTIDE SEQUENCE [LARGE SCALE GENOMIC DNA]</scope>
    <source>
        <strain evidence="5 6">DSM 13687</strain>
    </source>
</reference>
<dbReference type="OrthoDB" id="5423055at2"/>
<evidence type="ECO:0000313" key="5">
    <source>
        <dbReference type="EMBL" id="EMS81324.1"/>
    </source>
</evidence>
<dbReference type="InterPro" id="IPR003439">
    <property type="entry name" value="ABC_transporter-like_ATP-bd"/>
</dbReference>
<dbReference type="AlphaFoldDB" id="S0G5V2"/>
<dbReference type="CDD" id="cd03257">
    <property type="entry name" value="ABC_NikE_OppD_transporters"/>
    <property type="match status" value="1"/>
</dbReference>
<comment type="caution">
    <text evidence="5">The sequence shown here is derived from an EMBL/GenBank/DDBJ whole genome shotgun (WGS) entry which is preliminary data.</text>
</comment>
<dbReference type="GO" id="GO:0015833">
    <property type="term" value="P:peptide transport"/>
    <property type="evidence" value="ECO:0007669"/>
    <property type="project" value="InterPro"/>
</dbReference>
<protein>
    <submittedName>
        <fullName evidence="5">Putative glutathione ABC transporter ATP-binding protein</fullName>
    </submittedName>
</protein>
<dbReference type="InterPro" id="IPR050319">
    <property type="entry name" value="ABC_transp_ATP-bind"/>
</dbReference>
<dbReference type="Gene3D" id="3.40.50.300">
    <property type="entry name" value="P-loop containing nucleotide triphosphate hydrolases"/>
    <property type="match status" value="1"/>
</dbReference>
<sequence length="320" mass="35527">MTRPLLSVQRLGNSFTQKHGWLLKKRVEILKNICFDMTAGDIFCLIGESGSGKSTLINCIMGLNRIQTGAIYFKGALACNPNGPDAPGFKQLRDLTQLVFQSPAAALSPHMTLKQSIEEALLTFPAEQRRSIAMEKAAMADLDTNMLARYPFQVSGGQKQRICIARALCSNPELIVLDEPLASLDLLSKHRIADLLINLNQKEKISLFMVSHDLAIVKRMATKITVIYMGCIMESAPAEIFFAGPCHPYSRVLLSSALEPWLWPASRVKPVGEIPFFNARPNGCPFHPRCPEKKRRCTVEFPEPVEPGRNHLVFCHGVSP</sequence>
<dbReference type="EMBL" id="APJX01000001">
    <property type="protein sequence ID" value="EMS81324.1"/>
    <property type="molecule type" value="Genomic_DNA"/>
</dbReference>
<keyword evidence="2" id="KW-0547">Nucleotide-binding</keyword>
<organism evidence="5 6">
    <name type="scientific">Desulfotignum phosphitoxidans DSM 13687</name>
    <dbReference type="NCBI Taxonomy" id="1286635"/>
    <lineage>
        <taxon>Bacteria</taxon>
        <taxon>Pseudomonadati</taxon>
        <taxon>Thermodesulfobacteriota</taxon>
        <taxon>Desulfobacteria</taxon>
        <taxon>Desulfobacterales</taxon>
        <taxon>Desulfobacteraceae</taxon>
        <taxon>Desulfotignum</taxon>
    </lineage>
</organism>
<evidence type="ECO:0000259" key="4">
    <source>
        <dbReference type="PROSITE" id="PS50893"/>
    </source>
</evidence>
<dbReference type="GO" id="GO:0016887">
    <property type="term" value="F:ATP hydrolysis activity"/>
    <property type="evidence" value="ECO:0007669"/>
    <property type="project" value="InterPro"/>
</dbReference>
<dbReference type="GO" id="GO:0055085">
    <property type="term" value="P:transmembrane transport"/>
    <property type="evidence" value="ECO:0007669"/>
    <property type="project" value="UniProtKB-ARBA"/>
</dbReference>
<evidence type="ECO:0000256" key="2">
    <source>
        <dbReference type="ARBA" id="ARBA00022741"/>
    </source>
</evidence>
<dbReference type="GO" id="GO:0005524">
    <property type="term" value="F:ATP binding"/>
    <property type="evidence" value="ECO:0007669"/>
    <property type="project" value="UniProtKB-KW"/>
</dbReference>
<dbReference type="InterPro" id="IPR017871">
    <property type="entry name" value="ABC_transporter-like_CS"/>
</dbReference>
<dbReference type="SMART" id="SM00382">
    <property type="entry name" value="AAA"/>
    <property type="match status" value="1"/>
</dbReference>
<dbReference type="PANTHER" id="PTHR43776">
    <property type="entry name" value="TRANSPORT ATP-BINDING PROTEIN"/>
    <property type="match status" value="1"/>
</dbReference>
<evidence type="ECO:0000256" key="1">
    <source>
        <dbReference type="ARBA" id="ARBA00022448"/>
    </source>
</evidence>
<dbReference type="Pfam" id="PF00005">
    <property type="entry name" value="ABC_tran"/>
    <property type="match status" value="1"/>
</dbReference>
<accession>S0G5V2</accession>